<accession>A0A6P8K3R0</accession>
<dbReference type="AlphaFoldDB" id="A0A6P8K3R0"/>
<gene>
    <name evidence="3" type="primary">LOC117139115</name>
</gene>
<proteinExistence type="predicted"/>
<sequence>MLHCQVEGAKAEQCECPVMHSENSAETFSSVEPQASDRIQPLEVQSAKRTTNIEESFKVDCKLPLNTLLSPINITDPLRKQIDFQCKLGDLSYFGPVMCSISELNKEEQAMEPYFIPELDMACAGQEVERVAEETLIETGPELKLPENQPINDSITTETNETKFPPMEALNVSSLAEFSEPVMEKSNISIEEVNLKGAVGIIEPLSDKPNIQPVKSAEKLQTKSLGIQIPPLKIEDLISPLIEKPKIATKLGVISFLTGNKLALTPSVRLSFGDRVTTRRNTKSKEIIQQQASKSLKALISVLTMQKRLEASQYDNSNNSQTKRFEQLKSSLSFSRVFRHNIFQSTSEMENRQLNTNGNSLESGEPNFNSPSEHKEPLPIPYRLDAGEGLTCNGLNVSKDSVFSEVSESDVSETQNELFAMKKPQKGLKSIAKLSDILNNGRVLFSQPVRLFCFNKLKEWKRQGKVPRSHESPYRSPSFSGEGQIEVIEHDGSYYIVLHDKVSGELIIYMRVDERWRIDYMTKSSYSCRWTNINYANCRDGILERIACSFREPSHAAEFVARVRNSALQSRLECSS</sequence>
<organism evidence="2 3">
    <name type="scientific">Drosophila mauritiana</name>
    <name type="common">Fruit fly</name>
    <dbReference type="NCBI Taxonomy" id="7226"/>
    <lineage>
        <taxon>Eukaryota</taxon>
        <taxon>Metazoa</taxon>
        <taxon>Ecdysozoa</taxon>
        <taxon>Arthropoda</taxon>
        <taxon>Hexapoda</taxon>
        <taxon>Insecta</taxon>
        <taxon>Pterygota</taxon>
        <taxon>Neoptera</taxon>
        <taxon>Endopterygota</taxon>
        <taxon>Diptera</taxon>
        <taxon>Brachycera</taxon>
        <taxon>Muscomorpha</taxon>
        <taxon>Ephydroidea</taxon>
        <taxon>Drosophilidae</taxon>
        <taxon>Drosophila</taxon>
        <taxon>Sophophora</taxon>
    </lineage>
</organism>
<protein>
    <submittedName>
        <fullName evidence="3">Uncharacterized protein LOC117139115 isoform X1</fullName>
    </submittedName>
</protein>
<dbReference type="RefSeq" id="XP_033157146.1">
    <property type="nucleotide sequence ID" value="XM_033301255.1"/>
</dbReference>
<evidence type="ECO:0000313" key="3">
    <source>
        <dbReference type="RefSeq" id="XP_033157146.1"/>
    </source>
</evidence>
<evidence type="ECO:0000313" key="2">
    <source>
        <dbReference type="Proteomes" id="UP000515162"/>
    </source>
</evidence>
<feature type="region of interest" description="Disordered" evidence="1">
    <location>
        <begin position="354"/>
        <end position="375"/>
    </location>
</feature>
<dbReference type="Gene3D" id="2.30.29.30">
    <property type="entry name" value="Pleckstrin-homology domain (PH domain)/Phosphotyrosine-binding domain (PTB)"/>
    <property type="match status" value="1"/>
</dbReference>
<dbReference type="Proteomes" id="UP000515162">
    <property type="component" value="Chromosome 3L"/>
</dbReference>
<dbReference type="SUPFAM" id="SSF50729">
    <property type="entry name" value="PH domain-like"/>
    <property type="match status" value="1"/>
</dbReference>
<dbReference type="GeneID" id="117139115"/>
<dbReference type="FunFam" id="2.30.29.30:FF:000530">
    <property type="entry name" value="Spermitin, isoform B"/>
    <property type="match status" value="1"/>
</dbReference>
<reference evidence="3" key="1">
    <citation type="submission" date="2025-08" db="UniProtKB">
        <authorList>
            <consortium name="RefSeq"/>
        </authorList>
    </citation>
    <scope>IDENTIFICATION</scope>
    <source>
        <strain evidence="3">Mau12</strain>
        <tissue evidence="3">Whole Body</tissue>
    </source>
</reference>
<name>A0A6P8K3R0_DROMA</name>
<feature type="compositionally biased region" description="Polar residues" evidence="1">
    <location>
        <begin position="354"/>
        <end position="371"/>
    </location>
</feature>
<dbReference type="InterPro" id="IPR011993">
    <property type="entry name" value="PH-like_dom_sf"/>
</dbReference>
<keyword evidence="2" id="KW-1185">Reference proteome</keyword>
<evidence type="ECO:0000256" key="1">
    <source>
        <dbReference type="SAM" id="MobiDB-lite"/>
    </source>
</evidence>